<feature type="chain" id="PRO_5003852125" evidence="1">
    <location>
        <begin position="19"/>
        <end position="116"/>
    </location>
</feature>
<accession>K1VV89</accession>
<dbReference type="InParanoid" id="K1VV89"/>
<gene>
    <name evidence="2" type="ORF">A1Q2_01237</name>
</gene>
<dbReference type="Proteomes" id="UP000006757">
    <property type="component" value="Unassembled WGS sequence"/>
</dbReference>
<keyword evidence="1" id="KW-0732">Signal</keyword>
<organism evidence="2 3">
    <name type="scientific">Trichosporon asahii var. asahii (strain CBS 8904)</name>
    <name type="common">Yeast</name>
    <dbReference type="NCBI Taxonomy" id="1220162"/>
    <lineage>
        <taxon>Eukaryota</taxon>
        <taxon>Fungi</taxon>
        <taxon>Dikarya</taxon>
        <taxon>Basidiomycota</taxon>
        <taxon>Agaricomycotina</taxon>
        <taxon>Tremellomycetes</taxon>
        <taxon>Trichosporonales</taxon>
        <taxon>Trichosporonaceae</taxon>
        <taxon>Trichosporon</taxon>
    </lineage>
</organism>
<dbReference type="EMBL" id="AMBO01000224">
    <property type="protein sequence ID" value="EKD04461.1"/>
    <property type="molecule type" value="Genomic_DNA"/>
</dbReference>
<evidence type="ECO:0000313" key="2">
    <source>
        <dbReference type="EMBL" id="EKD04461.1"/>
    </source>
</evidence>
<reference evidence="2 3" key="1">
    <citation type="journal article" date="2012" name="Eukaryot. Cell">
        <title>Genome sequence of the Trichosporon asahii environmental strain CBS 8904.</title>
        <authorList>
            <person name="Yang R.Y."/>
            <person name="Li H.T."/>
            <person name="Zhu H."/>
            <person name="Zhou G.P."/>
            <person name="Wang M."/>
            <person name="Wang L."/>
        </authorList>
    </citation>
    <scope>NUCLEOTIDE SEQUENCE [LARGE SCALE GENOMIC DNA]</scope>
    <source>
        <strain evidence="2 3">CBS 8904</strain>
    </source>
</reference>
<evidence type="ECO:0000313" key="3">
    <source>
        <dbReference type="Proteomes" id="UP000006757"/>
    </source>
</evidence>
<keyword evidence="3" id="KW-1185">Reference proteome</keyword>
<comment type="caution">
    <text evidence="2">The sequence shown here is derived from an EMBL/GenBank/DDBJ whole genome shotgun (WGS) entry which is preliminary data.</text>
</comment>
<sequence>MLANTLLPLLAAAATAQAAPPAVPPVPDTVQTYKHLDNNGSGVSGYNVTSSWSYNYTWSSDGKGPVKTETSGGSNVDVQTIGELTKNLTEQLKSIPSYYYYYGSTCISRSYYNDFN</sequence>
<protein>
    <submittedName>
        <fullName evidence="2">Uncharacterized protein</fullName>
    </submittedName>
</protein>
<name>K1VV89_TRIAC</name>
<feature type="signal peptide" evidence="1">
    <location>
        <begin position="1"/>
        <end position="18"/>
    </location>
</feature>
<proteinExistence type="predicted"/>
<evidence type="ECO:0000256" key="1">
    <source>
        <dbReference type="SAM" id="SignalP"/>
    </source>
</evidence>
<dbReference type="AlphaFoldDB" id="K1VV89"/>
<dbReference type="HOGENOM" id="CLU_2098541_0_0_1"/>